<sequence length="100" mass="11785">MFLPYGTSQMRMFKPDRIHREHLDRYSNKYTNTQMRLDILFSWYLLRKFPRQTTASRHVGGAFHVLFEVNYSEDGLSLYSYPPPSPKTSPVSCDTGFRIS</sequence>
<proteinExistence type="predicted"/>
<dbReference type="Proteomes" id="UP000321570">
    <property type="component" value="Unassembled WGS sequence"/>
</dbReference>
<evidence type="ECO:0000313" key="2">
    <source>
        <dbReference type="Proteomes" id="UP000321570"/>
    </source>
</evidence>
<dbReference type="AlphaFoldDB" id="A0A564Z4J3"/>
<accession>A0A564Z4J3</accession>
<keyword evidence="2" id="KW-1185">Reference proteome</keyword>
<organism evidence="1 2">
    <name type="scientific">Hymenolepis diminuta</name>
    <name type="common">Rat tapeworm</name>
    <dbReference type="NCBI Taxonomy" id="6216"/>
    <lineage>
        <taxon>Eukaryota</taxon>
        <taxon>Metazoa</taxon>
        <taxon>Spiralia</taxon>
        <taxon>Lophotrochozoa</taxon>
        <taxon>Platyhelminthes</taxon>
        <taxon>Cestoda</taxon>
        <taxon>Eucestoda</taxon>
        <taxon>Cyclophyllidea</taxon>
        <taxon>Hymenolepididae</taxon>
        <taxon>Hymenolepis</taxon>
    </lineage>
</organism>
<name>A0A564Z4J3_HYMDI</name>
<gene>
    <name evidence="1" type="ORF">WMSIL1_LOCUS12478</name>
</gene>
<protein>
    <submittedName>
        <fullName evidence="1">Uncharacterized protein</fullName>
    </submittedName>
</protein>
<dbReference type="EMBL" id="CABIJS010000643">
    <property type="protein sequence ID" value="VUZ54370.1"/>
    <property type="molecule type" value="Genomic_DNA"/>
</dbReference>
<reference evidence="1 2" key="1">
    <citation type="submission" date="2019-07" db="EMBL/GenBank/DDBJ databases">
        <authorList>
            <person name="Jastrzebski P J."/>
            <person name="Paukszto L."/>
            <person name="Jastrzebski P J."/>
        </authorList>
    </citation>
    <scope>NUCLEOTIDE SEQUENCE [LARGE SCALE GENOMIC DNA]</scope>
    <source>
        <strain evidence="1 2">WMS-il1</strain>
    </source>
</reference>
<evidence type="ECO:0000313" key="1">
    <source>
        <dbReference type="EMBL" id="VUZ54370.1"/>
    </source>
</evidence>